<protein>
    <submittedName>
        <fullName evidence="2">Uncharacterized protein</fullName>
    </submittedName>
</protein>
<name>A0A1Q8Y908_9BURK</name>
<reference evidence="2 3" key="1">
    <citation type="submission" date="2017-01" db="EMBL/GenBank/DDBJ databases">
        <title>Genome sequence of Rhodoferax antarcticus ANT.BR, a psychrophilic purple nonsulfur bacterium from an Antarctic microbial mat.</title>
        <authorList>
            <person name="Baker J."/>
            <person name="Riester C."/>
            <person name="Skinner B."/>
            <person name="Newell A."/>
            <person name="Swingley W."/>
            <person name="Madigan M."/>
            <person name="Jung D."/>
            <person name="Asao M."/>
            <person name="Chen M."/>
            <person name="Loughlin P."/>
            <person name="Pan H."/>
            <person name="Lin S."/>
            <person name="Li N."/>
            <person name="Shaw J."/>
            <person name="Prado M."/>
            <person name="Sherman C."/>
            <person name="Li X."/>
            <person name="Tang J."/>
            <person name="Blankenship R."/>
            <person name="Zhao T."/>
            <person name="Touchman J."/>
            <person name="Sattley M."/>
        </authorList>
    </citation>
    <scope>NUCLEOTIDE SEQUENCE [LARGE SCALE GENOMIC DNA]</scope>
    <source>
        <strain evidence="2 3">ANT.BR</strain>
    </source>
</reference>
<sequence>MDDLVTLAGTANEQHDIAGKAHQESVQREIALAEENERLRQVIVNIQTSLDDANCTPGAQSATRFGRGQKELTTVVD</sequence>
<gene>
    <name evidence="2" type="ORF">BLL52_4138</name>
</gene>
<accession>A0A1Q8Y908</accession>
<dbReference type="EMBL" id="MSYM01000020">
    <property type="protein sequence ID" value="OLP04505.1"/>
    <property type="molecule type" value="Genomic_DNA"/>
</dbReference>
<comment type="caution">
    <text evidence="2">The sequence shown here is derived from an EMBL/GenBank/DDBJ whole genome shotgun (WGS) entry which is preliminary data.</text>
</comment>
<proteinExistence type="predicted"/>
<evidence type="ECO:0000313" key="3">
    <source>
        <dbReference type="Proteomes" id="UP000185911"/>
    </source>
</evidence>
<keyword evidence="3" id="KW-1185">Reference proteome</keyword>
<evidence type="ECO:0000313" key="2">
    <source>
        <dbReference type="EMBL" id="OLP04505.1"/>
    </source>
</evidence>
<dbReference type="Proteomes" id="UP000185911">
    <property type="component" value="Unassembled WGS sequence"/>
</dbReference>
<dbReference type="AlphaFoldDB" id="A0A1Q8Y908"/>
<organism evidence="2 3">
    <name type="scientific">Rhodoferax antarcticus ANT.BR</name>
    <dbReference type="NCBI Taxonomy" id="1111071"/>
    <lineage>
        <taxon>Bacteria</taxon>
        <taxon>Pseudomonadati</taxon>
        <taxon>Pseudomonadota</taxon>
        <taxon>Betaproteobacteria</taxon>
        <taxon>Burkholderiales</taxon>
        <taxon>Comamonadaceae</taxon>
        <taxon>Rhodoferax</taxon>
    </lineage>
</organism>
<feature type="region of interest" description="Disordered" evidence="1">
    <location>
        <begin position="55"/>
        <end position="77"/>
    </location>
</feature>
<evidence type="ECO:0000256" key="1">
    <source>
        <dbReference type="SAM" id="MobiDB-lite"/>
    </source>
</evidence>